<accession>A0A813GXM4</accession>
<name>A0A813GXM4_POLGL</name>
<keyword evidence="3" id="KW-1185">Reference proteome</keyword>
<proteinExistence type="predicted"/>
<protein>
    <submittedName>
        <fullName evidence="2">Uncharacterized protein</fullName>
    </submittedName>
</protein>
<feature type="compositionally biased region" description="Basic residues" evidence="1">
    <location>
        <begin position="22"/>
        <end position="38"/>
    </location>
</feature>
<reference evidence="2" key="1">
    <citation type="submission" date="2021-02" db="EMBL/GenBank/DDBJ databases">
        <authorList>
            <person name="Dougan E. K."/>
            <person name="Rhodes N."/>
            <person name="Thang M."/>
            <person name="Chan C."/>
        </authorList>
    </citation>
    <scope>NUCLEOTIDE SEQUENCE</scope>
</reference>
<feature type="non-terminal residue" evidence="2">
    <location>
        <position position="1"/>
    </location>
</feature>
<comment type="caution">
    <text evidence="2">The sequence shown here is derived from an EMBL/GenBank/DDBJ whole genome shotgun (WGS) entry which is preliminary data.</text>
</comment>
<feature type="compositionally biased region" description="Basic and acidic residues" evidence="1">
    <location>
        <begin position="39"/>
        <end position="50"/>
    </location>
</feature>
<evidence type="ECO:0000313" key="3">
    <source>
        <dbReference type="Proteomes" id="UP000654075"/>
    </source>
</evidence>
<organism evidence="2 3">
    <name type="scientific">Polarella glacialis</name>
    <name type="common">Dinoflagellate</name>
    <dbReference type="NCBI Taxonomy" id="89957"/>
    <lineage>
        <taxon>Eukaryota</taxon>
        <taxon>Sar</taxon>
        <taxon>Alveolata</taxon>
        <taxon>Dinophyceae</taxon>
        <taxon>Suessiales</taxon>
        <taxon>Suessiaceae</taxon>
        <taxon>Polarella</taxon>
    </lineage>
</organism>
<dbReference type="Proteomes" id="UP000654075">
    <property type="component" value="Unassembled WGS sequence"/>
</dbReference>
<gene>
    <name evidence="2" type="ORF">PGLA1383_LOCUS46415</name>
</gene>
<dbReference type="AlphaFoldDB" id="A0A813GXM4"/>
<sequence>MTKVEEEMPDELSSGKEDGRALRQRTSKPKHFKHRAGRSYREHNRSDGHPRKGHRTSESGNGSCFTRIKAELGFAVGSMRRDSMIALRFGICISLA</sequence>
<evidence type="ECO:0000256" key="1">
    <source>
        <dbReference type="SAM" id="MobiDB-lite"/>
    </source>
</evidence>
<evidence type="ECO:0000313" key="2">
    <source>
        <dbReference type="EMBL" id="CAE8630018.1"/>
    </source>
</evidence>
<dbReference type="EMBL" id="CAJNNV010029770">
    <property type="protein sequence ID" value="CAE8630018.1"/>
    <property type="molecule type" value="Genomic_DNA"/>
</dbReference>
<feature type="region of interest" description="Disordered" evidence="1">
    <location>
        <begin position="1"/>
        <end position="63"/>
    </location>
</feature>